<organism evidence="1 2">
    <name type="scientific">Ostreococcus lucimarinus (strain CCE9901)</name>
    <dbReference type="NCBI Taxonomy" id="436017"/>
    <lineage>
        <taxon>Eukaryota</taxon>
        <taxon>Viridiplantae</taxon>
        <taxon>Chlorophyta</taxon>
        <taxon>Mamiellophyceae</taxon>
        <taxon>Mamiellales</taxon>
        <taxon>Bathycoccaceae</taxon>
        <taxon>Ostreococcus</taxon>
    </lineage>
</organism>
<dbReference type="OMA" id="MTWYNRG"/>
<dbReference type="Gramene" id="ABO96781">
    <property type="protein sequence ID" value="ABO96781"/>
    <property type="gene ID" value="OSTLU_92908"/>
</dbReference>
<name>A4RZ06_OSTLU</name>
<dbReference type="EMBL" id="CP000586">
    <property type="protein sequence ID" value="ABO96781.1"/>
    <property type="molecule type" value="Genomic_DNA"/>
</dbReference>
<keyword evidence="2" id="KW-1185">Reference proteome</keyword>
<evidence type="ECO:0000313" key="2">
    <source>
        <dbReference type="Proteomes" id="UP000001568"/>
    </source>
</evidence>
<dbReference type="OrthoDB" id="10438792at2759"/>
<accession>A4RZ06</accession>
<dbReference type="Proteomes" id="UP000001568">
    <property type="component" value="Chromosome 6"/>
</dbReference>
<dbReference type="RefSeq" id="XP_001418488.1">
    <property type="nucleotide sequence ID" value="XM_001418451.1"/>
</dbReference>
<evidence type="ECO:0000313" key="1">
    <source>
        <dbReference type="EMBL" id="ABO96781.1"/>
    </source>
</evidence>
<sequence>MRASYGAAPVGDDAEIDDASDALLARGAGRRVTRGVALAFAAGCLVGCLARGGRGDLSPLFLATAPATRARADAATLGAFNLPAISCPESEVMFKTSLHDVYGSQVRVQLPKVKKCVMKKCVSVGGNSVNVDMPNANIDVPINLPAIDGYSYCGVKGVVDALSSPTASIETVKTAACELIGSNSKVCDALDDVVDAVLALPDIARGLPDKLKGLLGMVWDPWLNLSADSLLSMIQGALDDVMGGSSAATLGSARGKDGADRAAFLAHLRENLRRAFAGEELIENSRVEEIHSDTAALGRVFGFCHEIPTQLWSDVESPSPPMPWPDKFASDNPYSPNNLNIRTPKFTIALCQTLDKFDIPPSVAVKVIQAFLGMFDAMFDAVYEASGVKGVVQQIENFGEQITGRKLLSDDQHALLTELKQDLSSKERVFYEELIVLHDIFNSGDGFKSKMTSQLGVASARARGEAALGGDTFEEVFNDFRTDLIAALNDMKDVRIQASTTLKYSFSLGIEVAQLSFREGELLSEFFERDDALTGTKVTAIAPGLFIAMDYEADFRLPYYFRAEVAGTYDFQVDVEFPITVSFGAGQGQNFVRFGEPRVSSTSSLDARGIAGLQVGAVASLDHAWVALCAGVVCAGPEIAAQQDVYTGFDAFFQIEQSGATCHAGPESLTAMWTNWDYASNTKNQCQRSALGAGAYVQIPKTVVGATVVLKPLPTENEPPLGMDPVITLFDFEPLIGEAYSSDGYFLEKELFHACSAPQSTTKPSCSPACQFTTPEPISVPSASQSLVQEFKLSFSGLNSDRKDPVGDIFSRTATFHLKNDWVDTGVIGIDLVHGSYVVEIYNVNTHSNGGGNWIEFYTGLMSWYAQNTNGNQVSEIELHASGHASNGQRVRLRTLESLRSDQGLLRLQAKVDGGTTKNIAQYIFKFRRVMPNPQRTHPSGGIPPKNEMDDLSHFPVSVSTVPNEWVDTGIHGDHLSTGSYFVQIAHVSTHGNGGNLWHVSYVGLMSWYGSGTNSDDANEIQLHASGHGQNNKYIKLRTKRSWRTAGTNLRLQLLTNEDLDSRQTFHIWFRRVFPAQASSSMHIPANIIGTAVDRVKLLEVDLTLTTSWQNIWGFNHALDMADDSGGSFVVQILPTTTNDSCGGGLWSELATGIISWYDGQTNDNSANVVRLHQAGHASSGNFFELRTIRTGRTANMDMFFQIRLTKTSSTCATSLKFAFRRLV</sequence>
<dbReference type="HOGENOM" id="CLU_268376_0_0_1"/>
<dbReference type="GeneID" id="5002544"/>
<gene>
    <name evidence="1" type="ORF">OSTLU_92908</name>
</gene>
<dbReference type="AlphaFoldDB" id="A4RZ06"/>
<dbReference type="KEGG" id="olu:OSTLU_92908"/>
<protein>
    <submittedName>
        <fullName evidence="1">Uncharacterized protein</fullName>
    </submittedName>
</protein>
<dbReference type="STRING" id="436017.A4RZ06"/>
<proteinExistence type="predicted"/>
<reference evidence="1 2" key="1">
    <citation type="journal article" date="2007" name="Proc. Natl. Acad. Sci. U.S.A.">
        <title>The tiny eukaryote Ostreococcus provides genomic insights into the paradox of plankton speciation.</title>
        <authorList>
            <person name="Palenik B."/>
            <person name="Grimwood J."/>
            <person name="Aerts A."/>
            <person name="Rouze P."/>
            <person name="Salamov A."/>
            <person name="Putnam N."/>
            <person name="Dupont C."/>
            <person name="Jorgensen R."/>
            <person name="Derelle E."/>
            <person name="Rombauts S."/>
            <person name="Zhou K."/>
            <person name="Otillar R."/>
            <person name="Merchant S.S."/>
            <person name="Podell S."/>
            <person name="Gaasterland T."/>
            <person name="Napoli C."/>
            <person name="Gendler K."/>
            <person name="Manuell A."/>
            <person name="Tai V."/>
            <person name="Vallon O."/>
            <person name="Piganeau G."/>
            <person name="Jancek S."/>
            <person name="Heijde M."/>
            <person name="Jabbari K."/>
            <person name="Bowler C."/>
            <person name="Lohr M."/>
            <person name="Robbens S."/>
            <person name="Werner G."/>
            <person name="Dubchak I."/>
            <person name="Pazour G.J."/>
            <person name="Ren Q."/>
            <person name="Paulsen I."/>
            <person name="Delwiche C."/>
            <person name="Schmutz J."/>
            <person name="Rokhsar D."/>
            <person name="Van de Peer Y."/>
            <person name="Moreau H."/>
            <person name="Grigoriev I.V."/>
        </authorList>
    </citation>
    <scope>NUCLEOTIDE SEQUENCE [LARGE SCALE GENOMIC DNA]</scope>
    <source>
        <strain evidence="1 2">CCE9901</strain>
    </source>
</reference>